<evidence type="ECO:0000313" key="1">
    <source>
        <dbReference type="EMBL" id="TDC33207.1"/>
    </source>
</evidence>
<dbReference type="SUPFAM" id="SSF103642">
    <property type="entry name" value="Sec-C motif"/>
    <property type="match status" value="1"/>
</dbReference>
<dbReference type="Pfam" id="PF02810">
    <property type="entry name" value="SEC-C"/>
    <property type="match status" value="1"/>
</dbReference>
<dbReference type="Gene3D" id="3.10.450.50">
    <property type="match status" value="1"/>
</dbReference>
<dbReference type="OrthoDB" id="3343588at2"/>
<reference evidence="1 2" key="1">
    <citation type="submission" date="2019-03" db="EMBL/GenBank/DDBJ databases">
        <title>Draft genome sequences of novel Actinobacteria.</title>
        <authorList>
            <person name="Sahin N."/>
            <person name="Ay H."/>
            <person name="Saygin H."/>
        </authorList>
    </citation>
    <scope>NUCLEOTIDE SEQUENCE [LARGE SCALE GENOMIC DNA]</scope>
    <source>
        <strain evidence="1 2">JCM 30547</strain>
    </source>
</reference>
<keyword evidence="2" id="KW-1185">Reference proteome</keyword>
<dbReference type="Proteomes" id="UP000295075">
    <property type="component" value="Unassembled WGS sequence"/>
</dbReference>
<dbReference type="InterPro" id="IPR004027">
    <property type="entry name" value="SEC_C_motif"/>
</dbReference>
<accession>A0A4R4QCQ2</accession>
<dbReference type="AlphaFoldDB" id="A0A4R4QCQ2"/>
<protein>
    <recommendedName>
        <fullName evidence="3">SEC-C domain-containing protein</fullName>
    </recommendedName>
</protein>
<proteinExistence type="predicted"/>
<comment type="caution">
    <text evidence="1">The sequence shown here is derived from an EMBL/GenBank/DDBJ whole genome shotgun (WGS) entry which is preliminary data.</text>
</comment>
<name>A0A4R4QCQ2_9ACTN</name>
<sequence length="178" mass="19850">MKHALGIRLDGLEARADVGAVESTNLYLDVLDLLREPRISHGQVHVWSRSELLAARGAWPVRISLDSIVDYYHGVERGLRRLNEPVLVMHRTIAFFHDRIEEAQPLFEESGYSLTSIKWPRDDGTGIAWPPGRNQSCWCGSEAKYKRCCGAAALQSSVDLAWGPARLRAGAELAVCRV</sequence>
<evidence type="ECO:0008006" key="3">
    <source>
        <dbReference type="Google" id="ProtNLM"/>
    </source>
</evidence>
<evidence type="ECO:0000313" key="2">
    <source>
        <dbReference type="Proteomes" id="UP000295075"/>
    </source>
</evidence>
<gene>
    <name evidence="1" type="ORF">E1261_06745</name>
</gene>
<dbReference type="EMBL" id="SMKA01000016">
    <property type="protein sequence ID" value="TDC33207.1"/>
    <property type="molecule type" value="Genomic_DNA"/>
</dbReference>
<organism evidence="1 2">
    <name type="scientific">Kribbella albertanoniae</name>
    <dbReference type="NCBI Taxonomy" id="1266829"/>
    <lineage>
        <taxon>Bacteria</taxon>
        <taxon>Bacillati</taxon>
        <taxon>Actinomycetota</taxon>
        <taxon>Actinomycetes</taxon>
        <taxon>Propionibacteriales</taxon>
        <taxon>Kribbellaceae</taxon>
        <taxon>Kribbella</taxon>
    </lineage>
</organism>